<dbReference type="NCBIfam" id="NF043034">
    <property type="entry name" value="OxoTetrPhDc"/>
    <property type="match status" value="1"/>
</dbReference>
<dbReference type="InterPro" id="IPR001303">
    <property type="entry name" value="Aldolase_II/adducin_N"/>
</dbReference>
<organism evidence="13 14">
    <name type="scientific">Ancylobacter oerskovii</name>
    <dbReference type="NCBI Taxonomy" id="459519"/>
    <lineage>
        <taxon>Bacteria</taxon>
        <taxon>Pseudomonadati</taxon>
        <taxon>Pseudomonadota</taxon>
        <taxon>Alphaproteobacteria</taxon>
        <taxon>Hyphomicrobiales</taxon>
        <taxon>Xanthobacteraceae</taxon>
        <taxon>Ancylobacter</taxon>
    </lineage>
</organism>
<dbReference type="RefSeq" id="WP_213353552.1">
    <property type="nucleotide sequence ID" value="NZ_JAHBGB010000037.1"/>
</dbReference>
<evidence type="ECO:0000256" key="3">
    <source>
        <dbReference type="ARBA" id="ARBA00022723"/>
    </source>
</evidence>
<accession>A0ABW4Z2P9</accession>
<dbReference type="PANTHER" id="PTHR22789">
    <property type="entry name" value="FUCULOSE PHOSPHATE ALDOLASE"/>
    <property type="match status" value="1"/>
</dbReference>
<sequence>MSRTGDINEAALRAEIVRTGALLYARGLAHGSAGNLSVRLDDGSILVTPTNSSLGSLTPERLSRVSVDGRHLDGDPPSKEAFFHLAVYEERPAARAVVHLHSTHAVAVSCLCHADSSNVLPPLTAYHVMRVGRLPLVPYFRPGDRALAEAVRGFARGHKAMLLANHGPIVAGATLQEAVQAYEELEETAKLFFLIGNRPAAPLTCEAVEDLQRHFPS</sequence>
<dbReference type="EC" id="4.1.1.104" evidence="8"/>
<evidence type="ECO:0000313" key="14">
    <source>
        <dbReference type="Proteomes" id="UP001597299"/>
    </source>
</evidence>
<evidence type="ECO:0000256" key="5">
    <source>
        <dbReference type="ARBA" id="ARBA00023239"/>
    </source>
</evidence>
<comment type="cofactor">
    <cofactor evidence="1">
        <name>Zn(2+)</name>
        <dbReference type="ChEBI" id="CHEBI:29105"/>
    </cofactor>
</comment>
<dbReference type="InterPro" id="IPR036409">
    <property type="entry name" value="Aldolase_II/adducin_N_sf"/>
</dbReference>
<evidence type="ECO:0000256" key="11">
    <source>
        <dbReference type="ARBA" id="ARBA00048603"/>
    </source>
</evidence>
<evidence type="ECO:0000256" key="6">
    <source>
        <dbReference type="ARBA" id="ARBA00023277"/>
    </source>
</evidence>
<keyword evidence="6" id="KW-0119">Carbohydrate metabolism</keyword>
<dbReference type="NCBIfam" id="NF006000">
    <property type="entry name" value="PRK08130.1"/>
    <property type="match status" value="1"/>
</dbReference>
<evidence type="ECO:0000256" key="1">
    <source>
        <dbReference type="ARBA" id="ARBA00001947"/>
    </source>
</evidence>
<dbReference type="PANTHER" id="PTHR22789:SF0">
    <property type="entry name" value="3-OXO-TETRONATE 4-PHOSPHATE DECARBOXYLASE-RELATED"/>
    <property type="match status" value="1"/>
</dbReference>
<reference evidence="14" key="1">
    <citation type="journal article" date="2019" name="Int. J. Syst. Evol. Microbiol.">
        <title>The Global Catalogue of Microorganisms (GCM) 10K type strain sequencing project: providing services to taxonomists for standard genome sequencing and annotation.</title>
        <authorList>
            <consortium name="The Broad Institute Genomics Platform"/>
            <consortium name="The Broad Institute Genome Sequencing Center for Infectious Disease"/>
            <person name="Wu L."/>
            <person name="Ma J."/>
        </authorList>
    </citation>
    <scope>NUCLEOTIDE SEQUENCE [LARGE SCALE GENOMIC DNA]</scope>
    <source>
        <strain evidence="14">CCM 7435</strain>
    </source>
</reference>
<dbReference type="Gene3D" id="3.40.225.10">
    <property type="entry name" value="Class II aldolase/adducin N-terminal domain"/>
    <property type="match status" value="1"/>
</dbReference>
<dbReference type="Proteomes" id="UP001597299">
    <property type="component" value="Unassembled WGS sequence"/>
</dbReference>
<keyword evidence="14" id="KW-1185">Reference proteome</keyword>
<comment type="caution">
    <text evidence="13">The sequence shown here is derived from an EMBL/GenBank/DDBJ whole genome shotgun (WGS) entry which is preliminary data.</text>
</comment>
<name>A0ABW4Z2P9_9HYPH</name>
<evidence type="ECO:0000256" key="7">
    <source>
        <dbReference type="ARBA" id="ARBA00044745"/>
    </source>
</evidence>
<feature type="domain" description="Class II aldolase/adducin N-terminal" evidence="12">
    <location>
        <begin position="14"/>
        <end position="193"/>
    </location>
</feature>
<comment type="function">
    <text evidence="7">Catalyzes the decarboxylation of 3-oxo-tetronate 4-phosphate to dihydroxyacetone phosphate (DHAP) and CO(2).</text>
</comment>
<protein>
    <recommendedName>
        <fullName evidence="9">3-oxo-tetronate 4-phosphate decarboxylase</fullName>
        <ecNumber evidence="8">4.1.1.104</ecNumber>
    </recommendedName>
</protein>
<comment type="catalytic activity">
    <reaction evidence="11">
        <text>3-dehydro-4-O-phospho-L-erythronate + H(+) = dihydroxyacetone phosphate + CO2</text>
        <dbReference type="Rhea" id="RHEA:52404"/>
        <dbReference type="ChEBI" id="CHEBI:15378"/>
        <dbReference type="ChEBI" id="CHEBI:16526"/>
        <dbReference type="ChEBI" id="CHEBI:57642"/>
        <dbReference type="ChEBI" id="CHEBI:136592"/>
        <dbReference type="EC" id="4.1.1.104"/>
    </reaction>
</comment>
<evidence type="ECO:0000256" key="9">
    <source>
        <dbReference type="ARBA" id="ARBA00044803"/>
    </source>
</evidence>
<comment type="catalytic activity">
    <reaction evidence="10">
        <text>3-dehydro-4-O-phospho-D-erythronate + H(+) = dihydroxyacetone phosphate + CO2</text>
        <dbReference type="Rhea" id="RHEA:52416"/>
        <dbReference type="ChEBI" id="CHEBI:15378"/>
        <dbReference type="ChEBI" id="CHEBI:16526"/>
        <dbReference type="ChEBI" id="CHEBI:57642"/>
        <dbReference type="ChEBI" id="CHEBI:136593"/>
        <dbReference type="EC" id="4.1.1.104"/>
    </reaction>
</comment>
<dbReference type="InterPro" id="IPR050197">
    <property type="entry name" value="Aldolase_class_II_sugar_metab"/>
</dbReference>
<comment type="similarity">
    <text evidence="2">Belongs to the aldolase class II family. AraD/FucA subfamily.</text>
</comment>
<keyword evidence="5 13" id="KW-0456">Lyase</keyword>
<gene>
    <name evidence="13" type="primary">otnC</name>
    <name evidence="13" type="ORF">ACFSNC_19870</name>
</gene>
<evidence type="ECO:0000256" key="4">
    <source>
        <dbReference type="ARBA" id="ARBA00022833"/>
    </source>
</evidence>
<dbReference type="GO" id="GO:0016829">
    <property type="term" value="F:lyase activity"/>
    <property type="evidence" value="ECO:0007669"/>
    <property type="project" value="UniProtKB-KW"/>
</dbReference>
<evidence type="ECO:0000259" key="12">
    <source>
        <dbReference type="SMART" id="SM01007"/>
    </source>
</evidence>
<keyword evidence="3" id="KW-0479">Metal-binding</keyword>
<dbReference type="EMBL" id="JBHUHD010000001">
    <property type="protein sequence ID" value="MFD2142671.1"/>
    <property type="molecule type" value="Genomic_DNA"/>
</dbReference>
<keyword evidence="4" id="KW-0862">Zinc</keyword>
<dbReference type="SMART" id="SM01007">
    <property type="entry name" value="Aldolase_II"/>
    <property type="match status" value="1"/>
</dbReference>
<proteinExistence type="inferred from homology"/>
<evidence type="ECO:0000256" key="8">
    <source>
        <dbReference type="ARBA" id="ARBA00044772"/>
    </source>
</evidence>
<dbReference type="Pfam" id="PF00596">
    <property type="entry name" value="Aldolase_II"/>
    <property type="match status" value="1"/>
</dbReference>
<evidence type="ECO:0000256" key="2">
    <source>
        <dbReference type="ARBA" id="ARBA00010037"/>
    </source>
</evidence>
<dbReference type="SUPFAM" id="SSF53639">
    <property type="entry name" value="AraD/HMP-PK domain-like"/>
    <property type="match status" value="1"/>
</dbReference>
<evidence type="ECO:0000313" key="13">
    <source>
        <dbReference type="EMBL" id="MFD2142671.1"/>
    </source>
</evidence>
<dbReference type="InterPro" id="IPR050013">
    <property type="entry name" value="OtnC"/>
</dbReference>
<evidence type="ECO:0000256" key="10">
    <source>
        <dbReference type="ARBA" id="ARBA00047520"/>
    </source>
</evidence>